<feature type="transmembrane region" description="Helical" evidence="13">
    <location>
        <begin position="12"/>
        <end position="33"/>
    </location>
</feature>
<dbReference type="Pfam" id="PF02386">
    <property type="entry name" value="TrkH"/>
    <property type="match status" value="1"/>
</dbReference>
<keyword evidence="5" id="KW-0997">Cell inner membrane</keyword>
<dbReference type="GO" id="GO:0046872">
    <property type="term" value="F:metal ion binding"/>
    <property type="evidence" value="ECO:0007669"/>
    <property type="project" value="UniProtKB-KW"/>
</dbReference>
<protein>
    <submittedName>
        <fullName evidence="14">TrkH family potassium uptake protein</fullName>
    </submittedName>
</protein>
<keyword evidence="6" id="KW-0633">Potassium transport</keyword>
<dbReference type="InterPro" id="IPR003445">
    <property type="entry name" value="Cat_transpt"/>
</dbReference>
<feature type="transmembrane region" description="Helical" evidence="13">
    <location>
        <begin position="127"/>
        <end position="149"/>
    </location>
</feature>
<feature type="binding site" evidence="12">
    <location>
        <position position="111"/>
    </location>
    <ligand>
        <name>K(+)</name>
        <dbReference type="ChEBI" id="CHEBI:29103"/>
    </ligand>
</feature>
<feature type="transmembrane region" description="Helical" evidence="13">
    <location>
        <begin position="270"/>
        <end position="287"/>
    </location>
</feature>
<feature type="transmembrane region" description="Helical" evidence="13">
    <location>
        <begin position="455"/>
        <end position="478"/>
    </location>
</feature>
<organism evidence="14 15">
    <name type="scientific">Candidatus Coprenecus avistercoris</name>
    <dbReference type="NCBI Taxonomy" id="2840730"/>
    <lineage>
        <taxon>Bacteria</taxon>
        <taxon>Pseudomonadati</taxon>
        <taxon>Bacteroidota</taxon>
        <taxon>Bacteroidia</taxon>
        <taxon>Bacteroidales</taxon>
        <taxon>Rikenellaceae</taxon>
        <taxon>Rikenellaceae incertae sedis</taxon>
        <taxon>Candidatus Coprenecus</taxon>
    </lineage>
</organism>
<proteinExistence type="inferred from homology"/>
<feature type="transmembrane region" description="Helical" evidence="13">
    <location>
        <begin position="70"/>
        <end position="91"/>
    </location>
</feature>
<dbReference type="Proteomes" id="UP000886744">
    <property type="component" value="Unassembled WGS sequence"/>
</dbReference>
<feature type="transmembrane region" description="Helical" evidence="13">
    <location>
        <begin position="182"/>
        <end position="206"/>
    </location>
</feature>
<dbReference type="PANTHER" id="PTHR32024:SF2">
    <property type="entry name" value="TRK SYSTEM POTASSIUM UPTAKE PROTEIN TRKG-RELATED"/>
    <property type="match status" value="1"/>
</dbReference>
<evidence type="ECO:0000256" key="9">
    <source>
        <dbReference type="ARBA" id="ARBA00022989"/>
    </source>
</evidence>
<keyword evidence="12" id="KW-0479">Metal-binding</keyword>
<keyword evidence="10" id="KW-0406">Ion transport</keyword>
<reference evidence="14" key="1">
    <citation type="submission" date="2020-10" db="EMBL/GenBank/DDBJ databases">
        <authorList>
            <person name="Gilroy R."/>
        </authorList>
    </citation>
    <scope>NUCLEOTIDE SEQUENCE</scope>
    <source>
        <strain evidence="14">ChiHjej13B12-12457</strain>
    </source>
</reference>
<keyword evidence="4" id="KW-1003">Cell membrane</keyword>
<evidence type="ECO:0000256" key="13">
    <source>
        <dbReference type="SAM" id="Phobius"/>
    </source>
</evidence>
<evidence type="ECO:0000256" key="7">
    <source>
        <dbReference type="ARBA" id="ARBA00022692"/>
    </source>
</evidence>
<feature type="transmembrane region" description="Helical" evidence="13">
    <location>
        <begin position="39"/>
        <end position="58"/>
    </location>
</feature>
<evidence type="ECO:0000313" key="14">
    <source>
        <dbReference type="EMBL" id="HIR63253.1"/>
    </source>
</evidence>
<evidence type="ECO:0000313" key="15">
    <source>
        <dbReference type="Proteomes" id="UP000886744"/>
    </source>
</evidence>
<evidence type="ECO:0000256" key="5">
    <source>
        <dbReference type="ARBA" id="ARBA00022519"/>
    </source>
</evidence>
<dbReference type="PANTHER" id="PTHR32024">
    <property type="entry name" value="TRK SYSTEM POTASSIUM UPTAKE PROTEIN TRKG-RELATED"/>
    <property type="match status" value="1"/>
</dbReference>
<feature type="binding site" evidence="12">
    <location>
        <position position="219"/>
    </location>
    <ligand>
        <name>K(+)</name>
        <dbReference type="ChEBI" id="CHEBI:29103"/>
    </ligand>
</feature>
<keyword evidence="11 13" id="KW-0472">Membrane</keyword>
<keyword evidence="9 13" id="KW-1133">Transmembrane helix</keyword>
<comment type="caution">
    <text evidence="14">The sequence shown here is derived from an EMBL/GenBank/DDBJ whole genome shotgun (WGS) entry which is preliminary data.</text>
</comment>
<evidence type="ECO:0000256" key="10">
    <source>
        <dbReference type="ARBA" id="ARBA00023065"/>
    </source>
</evidence>
<feature type="transmembrane region" description="Helical" evidence="13">
    <location>
        <begin position="394"/>
        <end position="414"/>
    </location>
</feature>
<evidence type="ECO:0000256" key="6">
    <source>
        <dbReference type="ARBA" id="ARBA00022538"/>
    </source>
</evidence>
<sequence>MNIKLIARYIGIALLFNALFMFISLGVSALNGFDSSFSPLLLSALITAMVGCFPLIFVRGQDDVNLREGFAITIFSWILSCIFGMLPYVMWGGEFTLPNAWYESVSGYTTTGGTILRDVEALPKGLLFWRSSTHFIGGMGVMVFMLLVLPSMSTFRMRISKIEISSISKDNYRYRSKETVRVIASTYVGITVAGTIALMVAGMSFFDAVNHAMSIVSTGGFSTRNVSILYYDSLPIEIVCIVLMYVSTLHFGMVYALIVKRSTALLKSPVFRYFMGFCIVMSLLIGLDLKASGQIATYGEAMRQSFFQYASIVSSTGFATADTSVWPLFSIFLLLFAMFHGGCSGSTCGGVKADRMWIFYKVLKNNIFKQLHPNAVIPVKVGDHTIDPSVIRSAILYIVAFTLIFIVGVLLISLTGPDFEESFAASLTSMGNVGPGLGASGSMGNFSHFTPFAKVVMTIEMLLGRLEIYSLLMLFFIFKKV</sequence>
<evidence type="ECO:0000256" key="3">
    <source>
        <dbReference type="ARBA" id="ARBA00022448"/>
    </source>
</evidence>
<gene>
    <name evidence="14" type="ORF">IAC94_07010</name>
</gene>
<keyword evidence="7 13" id="KW-0812">Transmembrane</keyword>
<comment type="subcellular location">
    <subcellularLocation>
        <location evidence="1">Cell inner membrane</location>
        <topology evidence="1">Multi-pass membrane protein</topology>
    </subcellularLocation>
</comment>
<keyword evidence="3" id="KW-0813">Transport</keyword>
<feature type="transmembrane region" description="Helical" evidence="13">
    <location>
        <begin position="234"/>
        <end position="258"/>
    </location>
</feature>
<dbReference type="PIRSF" id="PIRSF006247">
    <property type="entry name" value="TrkH"/>
    <property type="match status" value="1"/>
</dbReference>
<feature type="binding site" evidence="12">
    <location>
        <position position="110"/>
    </location>
    <ligand>
        <name>K(+)</name>
        <dbReference type="ChEBI" id="CHEBI:29103"/>
    </ligand>
</feature>
<dbReference type="AlphaFoldDB" id="A0A9D1E2B4"/>
<evidence type="ECO:0000256" key="12">
    <source>
        <dbReference type="PIRSR" id="PIRSR006247-1"/>
    </source>
</evidence>
<reference evidence="14" key="2">
    <citation type="journal article" date="2021" name="PeerJ">
        <title>Extensive microbial diversity within the chicken gut microbiome revealed by metagenomics and culture.</title>
        <authorList>
            <person name="Gilroy R."/>
            <person name="Ravi A."/>
            <person name="Getino M."/>
            <person name="Pursley I."/>
            <person name="Horton D.L."/>
            <person name="Alikhan N.F."/>
            <person name="Baker D."/>
            <person name="Gharbi K."/>
            <person name="Hall N."/>
            <person name="Watson M."/>
            <person name="Adriaenssens E.M."/>
            <person name="Foster-Nyarko E."/>
            <person name="Jarju S."/>
            <person name="Secka A."/>
            <person name="Antonio M."/>
            <person name="Oren A."/>
            <person name="Chaudhuri R.R."/>
            <person name="La Ragione R."/>
            <person name="Hildebrand F."/>
            <person name="Pallen M.J."/>
        </authorList>
    </citation>
    <scope>NUCLEOTIDE SEQUENCE</scope>
    <source>
        <strain evidence="14">ChiHjej13B12-12457</strain>
    </source>
</reference>
<evidence type="ECO:0000256" key="4">
    <source>
        <dbReference type="ARBA" id="ARBA00022475"/>
    </source>
</evidence>
<feature type="binding site" evidence="12">
    <location>
        <position position="433"/>
    </location>
    <ligand>
        <name>K(+)</name>
        <dbReference type="ChEBI" id="CHEBI:29103"/>
    </ligand>
</feature>
<evidence type="ECO:0000256" key="1">
    <source>
        <dbReference type="ARBA" id="ARBA00004429"/>
    </source>
</evidence>
<evidence type="ECO:0000256" key="2">
    <source>
        <dbReference type="ARBA" id="ARBA00009137"/>
    </source>
</evidence>
<dbReference type="GO" id="GO:0005886">
    <property type="term" value="C:plasma membrane"/>
    <property type="evidence" value="ECO:0007669"/>
    <property type="project" value="UniProtKB-SubCell"/>
</dbReference>
<dbReference type="EMBL" id="DVHI01000084">
    <property type="protein sequence ID" value="HIR63253.1"/>
    <property type="molecule type" value="Genomic_DNA"/>
</dbReference>
<name>A0A9D1E2B4_9BACT</name>
<dbReference type="GO" id="GO:0015379">
    <property type="term" value="F:potassium:chloride symporter activity"/>
    <property type="evidence" value="ECO:0007669"/>
    <property type="project" value="InterPro"/>
</dbReference>
<keyword evidence="8 12" id="KW-0630">Potassium</keyword>
<accession>A0A9D1E2B4</accession>
<dbReference type="InterPro" id="IPR004772">
    <property type="entry name" value="TrkH"/>
</dbReference>
<feature type="binding site" evidence="12">
    <location>
        <position position="432"/>
    </location>
    <ligand>
        <name>K(+)</name>
        <dbReference type="ChEBI" id="CHEBI:29103"/>
    </ligand>
</feature>
<evidence type="ECO:0000256" key="11">
    <source>
        <dbReference type="ARBA" id="ARBA00023136"/>
    </source>
</evidence>
<feature type="binding site" evidence="12">
    <location>
        <position position="316"/>
    </location>
    <ligand>
        <name>K(+)</name>
        <dbReference type="ChEBI" id="CHEBI:29103"/>
    </ligand>
</feature>
<feature type="transmembrane region" description="Helical" evidence="13">
    <location>
        <begin position="328"/>
        <end position="351"/>
    </location>
</feature>
<comment type="similarity">
    <text evidence="2">Belongs to the TrkH potassium transport family.</text>
</comment>
<evidence type="ECO:0000256" key="8">
    <source>
        <dbReference type="ARBA" id="ARBA00022958"/>
    </source>
</evidence>